<name>A0A5C3N6I8_9AGAM</name>
<evidence type="ECO:0000313" key="2">
    <source>
        <dbReference type="EMBL" id="TFK53304.1"/>
    </source>
</evidence>
<organism evidence="2 3">
    <name type="scientific">Heliocybe sulcata</name>
    <dbReference type="NCBI Taxonomy" id="5364"/>
    <lineage>
        <taxon>Eukaryota</taxon>
        <taxon>Fungi</taxon>
        <taxon>Dikarya</taxon>
        <taxon>Basidiomycota</taxon>
        <taxon>Agaricomycotina</taxon>
        <taxon>Agaricomycetes</taxon>
        <taxon>Gloeophyllales</taxon>
        <taxon>Gloeophyllaceae</taxon>
        <taxon>Heliocybe</taxon>
    </lineage>
</organism>
<sequence>MYHQGFGGIVWLFALSRSSFRVSLSWSPPQGGIYKTLGHVCSEQEFLEDRIHYQTELFQSLQECEQEASDAVDEAYEAALSIAHCLYAKHFTNTSVELSLDNSELESAIEGLLADIIPPRCSTQLAALAGPEPNWPYDCAYHREHTNDYKYRMQLIQALSVGSLELNEVYCTQTQWTMVKRVYLLQT</sequence>
<dbReference type="AlphaFoldDB" id="A0A5C3N6I8"/>
<dbReference type="EMBL" id="ML213507">
    <property type="protein sequence ID" value="TFK53304.1"/>
    <property type="molecule type" value="Genomic_DNA"/>
</dbReference>
<dbReference type="Proteomes" id="UP000305948">
    <property type="component" value="Unassembled WGS sequence"/>
</dbReference>
<keyword evidence="3" id="KW-1185">Reference proteome</keyword>
<reference evidence="2 3" key="1">
    <citation type="journal article" date="2019" name="Nat. Ecol. Evol.">
        <title>Megaphylogeny resolves global patterns of mushroom evolution.</title>
        <authorList>
            <person name="Varga T."/>
            <person name="Krizsan K."/>
            <person name="Foldi C."/>
            <person name="Dima B."/>
            <person name="Sanchez-Garcia M."/>
            <person name="Sanchez-Ramirez S."/>
            <person name="Szollosi G.J."/>
            <person name="Szarkandi J.G."/>
            <person name="Papp V."/>
            <person name="Albert L."/>
            <person name="Andreopoulos W."/>
            <person name="Angelini C."/>
            <person name="Antonin V."/>
            <person name="Barry K.W."/>
            <person name="Bougher N.L."/>
            <person name="Buchanan P."/>
            <person name="Buyck B."/>
            <person name="Bense V."/>
            <person name="Catcheside P."/>
            <person name="Chovatia M."/>
            <person name="Cooper J."/>
            <person name="Damon W."/>
            <person name="Desjardin D."/>
            <person name="Finy P."/>
            <person name="Geml J."/>
            <person name="Haridas S."/>
            <person name="Hughes K."/>
            <person name="Justo A."/>
            <person name="Karasinski D."/>
            <person name="Kautmanova I."/>
            <person name="Kiss B."/>
            <person name="Kocsube S."/>
            <person name="Kotiranta H."/>
            <person name="LaButti K.M."/>
            <person name="Lechner B.E."/>
            <person name="Liimatainen K."/>
            <person name="Lipzen A."/>
            <person name="Lukacs Z."/>
            <person name="Mihaltcheva S."/>
            <person name="Morgado L.N."/>
            <person name="Niskanen T."/>
            <person name="Noordeloos M.E."/>
            <person name="Ohm R.A."/>
            <person name="Ortiz-Santana B."/>
            <person name="Ovrebo C."/>
            <person name="Racz N."/>
            <person name="Riley R."/>
            <person name="Savchenko A."/>
            <person name="Shiryaev A."/>
            <person name="Soop K."/>
            <person name="Spirin V."/>
            <person name="Szebenyi C."/>
            <person name="Tomsovsky M."/>
            <person name="Tulloss R.E."/>
            <person name="Uehling J."/>
            <person name="Grigoriev I.V."/>
            <person name="Vagvolgyi C."/>
            <person name="Papp T."/>
            <person name="Martin F.M."/>
            <person name="Miettinen O."/>
            <person name="Hibbett D.S."/>
            <person name="Nagy L.G."/>
        </authorList>
    </citation>
    <scope>NUCLEOTIDE SEQUENCE [LARGE SCALE GENOMIC DNA]</scope>
    <source>
        <strain evidence="2 3">OMC1185</strain>
    </source>
</reference>
<keyword evidence="1" id="KW-0732">Signal</keyword>
<gene>
    <name evidence="2" type="ORF">OE88DRAFT_1643092</name>
</gene>
<accession>A0A5C3N6I8</accession>
<evidence type="ECO:0000256" key="1">
    <source>
        <dbReference type="SAM" id="SignalP"/>
    </source>
</evidence>
<proteinExistence type="predicted"/>
<evidence type="ECO:0000313" key="3">
    <source>
        <dbReference type="Proteomes" id="UP000305948"/>
    </source>
</evidence>
<feature type="chain" id="PRO_5022959016" evidence="1">
    <location>
        <begin position="26"/>
        <end position="187"/>
    </location>
</feature>
<feature type="signal peptide" evidence="1">
    <location>
        <begin position="1"/>
        <end position="25"/>
    </location>
</feature>
<protein>
    <submittedName>
        <fullName evidence="2">Uncharacterized protein</fullName>
    </submittedName>
</protein>